<dbReference type="InterPro" id="IPR000123">
    <property type="entry name" value="Reverse_transcriptase_msDNA"/>
</dbReference>
<keyword evidence="7" id="KW-0051">Antiviral defense</keyword>
<dbReference type="EC" id="2.7.7.49" evidence="1"/>
<dbReference type="PRINTS" id="PR00866">
    <property type="entry name" value="RNADNAPOLMS"/>
</dbReference>
<evidence type="ECO:0000313" key="11">
    <source>
        <dbReference type="EMBL" id="MEM5499406.1"/>
    </source>
</evidence>
<reference evidence="11 12" key="1">
    <citation type="submission" date="2024-03" db="EMBL/GenBank/DDBJ databases">
        <title>Community enrichment and isolation of bacterial strains for fucoidan degradation.</title>
        <authorList>
            <person name="Sichert A."/>
        </authorList>
    </citation>
    <scope>NUCLEOTIDE SEQUENCE [LARGE SCALE GENOMIC DNA]</scope>
    <source>
        <strain evidence="11 12">AS12</strain>
    </source>
</reference>
<evidence type="ECO:0000256" key="4">
    <source>
        <dbReference type="ARBA" id="ARBA00022723"/>
    </source>
</evidence>
<comment type="similarity">
    <text evidence="8">Belongs to the bacterial reverse transcriptase family.</text>
</comment>
<accession>A0ABU9SZU3</accession>
<dbReference type="InterPro" id="IPR043502">
    <property type="entry name" value="DNA/RNA_pol_sf"/>
</dbReference>
<dbReference type="PANTHER" id="PTHR34047:SF7">
    <property type="entry name" value="RNA-DIRECTED DNA POLYMERASE"/>
    <property type="match status" value="1"/>
</dbReference>
<keyword evidence="3" id="KW-0548">Nucleotidyltransferase</keyword>
<evidence type="ECO:0000256" key="6">
    <source>
        <dbReference type="ARBA" id="ARBA00022918"/>
    </source>
</evidence>
<dbReference type="InterPro" id="IPR000477">
    <property type="entry name" value="RT_dom"/>
</dbReference>
<feature type="domain" description="Reverse transcriptase" evidence="10">
    <location>
        <begin position="1"/>
        <end position="235"/>
    </location>
</feature>
<name>A0ABU9SZU3_9ALTE</name>
<dbReference type="InterPro" id="IPR051083">
    <property type="entry name" value="GrpII_Intron_Splice-Mob/Def"/>
</dbReference>
<dbReference type="SUPFAM" id="SSF56672">
    <property type="entry name" value="DNA/RNA polymerases"/>
    <property type="match status" value="1"/>
</dbReference>
<keyword evidence="6 11" id="KW-0695">RNA-directed DNA polymerase</keyword>
<organism evidence="11 12">
    <name type="scientific">Paraglaciecola mesophila</name>
    <dbReference type="NCBI Taxonomy" id="197222"/>
    <lineage>
        <taxon>Bacteria</taxon>
        <taxon>Pseudomonadati</taxon>
        <taxon>Pseudomonadota</taxon>
        <taxon>Gammaproteobacteria</taxon>
        <taxon>Alteromonadales</taxon>
        <taxon>Alteromonadaceae</taxon>
        <taxon>Paraglaciecola</taxon>
    </lineage>
</organism>
<gene>
    <name evidence="11" type="ORF">WNY77_18485</name>
</gene>
<dbReference type="InterPro" id="IPR043128">
    <property type="entry name" value="Rev_trsase/Diguanyl_cyclase"/>
</dbReference>
<keyword evidence="12" id="KW-1185">Reference proteome</keyword>
<dbReference type="CDD" id="cd03487">
    <property type="entry name" value="RT_Bac_retron_II"/>
    <property type="match status" value="1"/>
</dbReference>
<keyword evidence="4" id="KW-0479">Metal-binding</keyword>
<evidence type="ECO:0000256" key="2">
    <source>
        <dbReference type="ARBA" id="ARBA00022679"/>
    </source>
</evidence>
<keyword evidence="2" id="KW-0808">Transferase</keyword>
<sequence length="319" mass="36957">MSKRTFEQAFNAVFHDKAAFVDFCAIDVSKEVETFSVSDRTVYKTSDKFKKYLRFIDRVILRFLAKDEDVVHSFTKGKNTLTTVQAHSGNNYFFLTDIKNFYPNVKANDVLRLMRRDSQLVPILDIEAYIDRLTSMMTFGGSIPIGFPTSPQLSNAFLFEFDCAVKSHCKDNGLIYTRYADDIVISGKSFDELAELRTNVQILLDKYASPNLFLKEEKTHITHLGNKVKILGLLVLPNGQITLDAKYKKKLELLLHFYTTDEDKYKSFLEEEFKGSEKSLFGLLHYAKTVDPSYLEKLQRKYGVYALRTFMEVKWNDHR</sequence>
<evidence type="ECO:0000256" key="7">
    <source>
        <dbReference type="ARBA" id="ARBA00023118"/>
    </source>
</evidence>
<dbReference type="Gene3D" id="3.30.70.270">
    <property type="match status" value="1"/>
</dbReference>
<evidence type="ECO:0000256" key="9">
    <source>
        <dbReference type="ARBA" id="ARBA00048173"/>
    </source>
</evidence>
<dbReference type="EMBL" id="JBBMQS010000013">
    <property type="protein sequence ID" value="MEM5499406.1"/>
    <property type="molecule type" value="Genomic_DNA"/>
</dbReference>
<dbReference type="Proteomes" id="UP001461163">
    <property type="component" value="Unassembled WGS sequence"/>
</dbReference>
<dbReference type="RefSeq" id="WP_342882552.1">
    <property type="nucleotide sequence ID" value="NZ_JBBMQS010000013.1"/>
</dbReference>
<dbReference type="PANTHER" id="PTHR34047">
    <property type="entry name" value="NUCLEAR INTRON MATURASE 1, MITOCHONDRIAL-RELATED"/>
    <property type="match status" value="1"/>
</dbReference>
<proteinExistence type="inferred from homology"/>
<protein>
    <recommendedName>
        <fullName evidence="1">RNA-directed DNA polymerase</fullName>
        <ecNumber evidence="1">2.7.7.49</ecNumber>
    </recommendedName>
</protein>
<evidence type="ECO:0000256" key="1">
    <source>
        <dbReference type="ARBA" id="ARBA00012493"/>
    </source>
</evidence>
<dbReference type="GO" id="GO:0003964">
    <property type="term" value="F:RNA-directed DNA polymerase activity"/>
    <property type="evidence" value="ECO:0007669"/>
    <property type="project" value="UniProtKB-KW"/>
</dbReference>
<evidence type="ECO:0000313" key="12">
    <source>
        <dbReference type="Proteomes" id="UP001461163"/>
    </source>
</evidence>
<keyword evidence="5" id="KW-0460">Magnesium</keyword>
<comment type="caution">
    <text evidence="11">The sequence shown here is derived from an EMBL/GenBank/DDBJ whole genome shotgun (WGS) entry which is preliminary data.</text>
</comment>
<dbReference type="PROSITE" id="PS50878">
    <property type="entry name" value="RT_POL"/>
    <property type="match status" value="1"/>
</dbReference>
<dbReference type="Pfam" id="PF00078">
    <property type="entry name" value="RVT_1"/>
    <property type="match status" value="1"/>
</dbReference>
<evidence type="ECO:0000259" key="10">
    <source>
        <dbReference type="PROSITE" id="PS50878"/>
    </source>
</evidence>
<comment type="catalytic activity">
    <reaction evidence="9">
        <text>DNA(n) + a 2'-deoxyribonucleoside 5'-triphosphate = DNA(n+1) + diphosphate</text>
        <dbReference type="Rhea" id="RHEA:22508"/>
        <dbReference type="Rhea" id="RHEA-COMP:17339"/>
        <dbReference type="Rhea" id="RHEA-COMP:17340"/>
        <dbReference type="ChEBI" id="CHEBI:33019"/>
        <dbReference type="ChEBI" id="CHEBI:61560"/>
        <dbReference type="ChEBI" id="CHEBI:173112"/>
        <dbReference type="EC" id="2.7.7.49"/>
    </reaction>
</comment>
<evidence type="ECO:0000256" key="5">
    <source>
        <dbReference type="ARBA" id="ARBA00022842"/>
    </source>
</evidence>
<evidence type="ECO:0000256" key="3">
    <source>
        <dbReference type="ARBA" id="ARBA00022695"/>
    </source>
</evidence>
<evidence type="ECO:0000256" key="8">
    <source>
        <dbReference type="ARBA" id="ARBA00034120"/>
    </source>
</evidence>